<keyword evidence="1" id="KW-0472">Membrane</keyword>
<accession>A0A2A8D2V2</accession>
<gene>
    <name evidence="2" type="ORF">CRI94_02620</name>
</gene>
<keyword evidence="1" id="KW-0812">Transmembrane</keyword>
<evidence type="ECO:0000313" key="3">
    <source>
        <dbReference type="Proteomes" id="UP000220102"/>
    </source>
</evidence>
<dbReference type="Gene3D" id="2.120.10.30">
    <property type="entry name" value="TolB, C-terminal domain"/>
    <property type="match status" value="1"/>
</dbReference>
<dbReference type="OrthoDB" id="1521833at2"/>
<dbReference type="InterPro" id="IPR011044">
    <property type="entry name" value="Quino_amine_DH_bsu"/>
</dbReference>
<comment type="caution">
    <text evidence="2">The sequence shown here is derived from an EMBL/GenBank/DDBJ whole genome shotgun (WGS) entry which is preliminary data.</text>
</comment>
<protein>
    <recommendedName>
        <fullName evidence="4">Bacterial surface antigen (D15) domain-containing protein</fullName>
    </recommendedName>
</protein>
<evidence type="ECO:0008006" key="4">
    <source>
        <dbReference type="Google" id="ProtNLM"/>
    </source>
</evidence>
<reference evidence="2 3" key="1">
    <citation type="submission" date="2017-10" db="EMBL/GenBank/DDBJ databases">
        <title>Draft genome of Longibacter Salinarum.</title>
        <authorList>
            <person name="Goh K.M."/>
            <person name="Shamsir M.S."/>
            <person name="Lim S.W."/>
        </authorList>
    </citation>
    <scope>NUCLEOTIDE SEQUENCE [LARGE SCALE GENOMIC DNA]</scope>
    <source>
        <strain evidence="2 3">KCTC 52045</strain>
    </source>
</reference>
<proteinExistence type="predicted"/>
<keyword evidence="3" id="KW-1185">Reference proteome</keyword>
<dbReference type="AlphaFoldDB" id="A0A2A8D2V2"/>
<evidence type="ECO:0000256" key="1">
    <source>
        <dbReference type="SAM" id="Phobius"/>
    </source>
</evidence>
<evidence type="ECO:0000313" key="2">
    <source>
        <dbReference type="EMBL" id="PEN15194.1"/>
    </source>
</evidence>
<feature type="transmembrane region" description="Helical" evidence="1">
    <location>
        <begin position="92"/>
        <end position="111"/>
    </location>
</feature>
<keyword evidence="1" id="KW-1133">Transmembrane helix</keyword>
<dbReference type="SUPFAM" id="SSF50969">
    <property type="entry name" value="YVTN repeat-like/Quinoprotein amine dehydrogenase"/>
    <property type="match status" value="1"/>
</dbReference>
<dbReference type="InterPro" id="IPR011042">
    <property type="entry name" value="6-blade_b-propeller_TolB-like"/>
</dbReference>
<dbReference type="InterPro" id="IPR011659">
    <property type="entry name" value="WD40"/>
</dbReference>
<dbReference type="Pfam" id="PF07676">
    <property type="entry name" value="PD40"/>
    <property type="match status" value="1"/>
</dbReference>
<dbReference type="Proteomes" id="UP000220102">
    <property type="component" value="Unassembled WGS sequence"/>
</dbReference>
<sequence>MEGCNTVNRLLRYGVHHPGGGSTVELSVGRRCVFSLQVARRVRQGLGDPEAARNSGSSACFHDSPAPPIVSSSSMSRPCSHVCTKRKMNTTFSWRIVASCMIVVCWTLTWGSTEVHGQTREYATTYRPPSVEYVSRRSGPFTLIYQRGYDPVAKRVAAELRDALAPTDSLASGPVKRQRFRLPVVLNAFSDLSNGFVTPFPFKTEIELPSLQRPALIGGFDTWTSVVGPHELVHAVHGDIRAGFGVGRVLGWMGNDLERVLNLSAPSGWVEGVAVYRESNIHPEAGRLNAPLFRMHYRAAMESDDPWSLTQMLEAPAYTQPFNRHYVGGAHAFSHLARQDGTREAEMFAPTVGFYNRVPFLGFGVALWSGTGERPGNIRDRLRGEGDRKAAAISRDRPEPHTVASDNGLNHRRPYWISDSDVVAMVTGYNLRRGLYRINTETGERSRIATQAVIDDTDYTLSPDTARVWTARFVPDAFSQIQQRAEIQPVTLEDGDRGPRTHRRRVRDPVETLDGRILAVRNDGQITHIVEQRPDGSFARRTKYENVRVLHMAVAPQSGEVAVLANVSGSHRIYRLERSSPADSLLHLQPFFALPGKRMYDVSWGPDGRHLLVSAATPFRQTTQLSASVSTTHTPNVYVLDTKTGHVTRQTDALYGALEPALSPDGTTLAYIRYRHERYDLVTADFDANLNHLPTSKVELSADEWSGPPLRTESRPIAGIPWGESRPYRPTRHLAPRVVYPVIKDVEEIDQVEELSAADASPVGYGIGVQGTDPLQVWSYGAEAWVQDASVWTEASIQYAGFLPRPSLTAFHRPTILSSNARVEETGVSLGLNLPVSLASNVYQSVGAFGLDTEWRRTKLVQDGVAGGPSVRRWTVEPTMTLGYRLQQNRRDLIPNSGMLLFGTSTHDVWTDRTAERGAIGILSGFVPVLSRWNTGVQLSVGVVSQRQGTEYGLGAFLPRGNEEFTLPSGTFIRFKSEVLHPLLFVDDGMLLLPVYVKAVYSYGFASTLTRVRDITARRQRVSSVGGGLGVRIRLFSTADLDLRVGLAYQIEEEKAVAVFR</sequence>
<organism evidence="2 3">
    <name type="scientific">Longibacter salinarum</name>
    <dbReference type="NCBI Taxonomy" id="1850348"/>
    <lineage>
        <taxon>Bacteria</taxon>
        <taxon>Pseudomonadati</taxon>
        <taxon>Rhodothermota</taxon>
        <taxon>Rhodothermia</taxon>
        <taxon>Rhodothermales</taxon>
        <taxon>Salisaetaceae</taxon>
        <taxon>Longibacter</taxon>
    </lineage>
</organism>
<dbReference type="EMBL" id="PDEQ01000001">
    <property type="protein sequence ID" value="PEN15194.1"/>
    <property type="molecule type" value="Genomic_DNA"/>
</dbReference>
<name>A0A2A8D2V2_9BACT</name>